<evidence type="ECO:0000313" key="2">
    <source>
        <dbReference type="Proteomes" id="UP000215256"/>
    </source>
</evidence>
<reference evidence="1 2" key="1">
    <citation type="submission" date="2017-07" db="EMBL/GenBank/DDBJ databases">
        <title>Phylogenetic study on the rhizospheric bacterium Ochrobactrum sp. A44.</title>
        <authorList>
            <person name="Krzyzanowska D.M."/>
            <person name="Ossowicki A."/>
            <person name="Rajewska M."/>
            <person name="Maciag T."/>
            <person name="Kaczynski Z."/>
            <person name="Czerwicka M."/>
            <person name="Jafra S."/>
        </authorList>
    </citation>
    <scope>NUCLEOTIDE SEQUENCE [LARGE SCALE GENOMIC DNA]</scope>
    <source>
        <strain evidence="1 2">A44</strain>
        <plasmid evidence="1 2">unnamed1</plasmid>
    </source>
</reference>
<accession>A0A248UMS9</accession>
<name>A0A248UMS9_9HYPH</name>
<sequence>MVEKNHILCRADGALSFSVEDGFVSPDGKYQVKNVYDPASERAEAEKRASQ</sequence>
<geneLocation type="plasmid" evidence="1 2">
    <name>unnamed1</name>
</geneLocation>
<keyword evidence="1" id="KW-0614">Plasmid</keyword>
<proteinExistence type="predicted"/>
<gene>
    <name evidence="1" type="ORF">CES85_3064</name>
</gene>
<dbReference type="Proteomes" id="UP000215256">
    <property type="component" value="Plasmid unnamed1"/>
</dbReference>
<dbReference type="EMBL" id="CP022605">
    <property type="protein sequence ID" value="ASV87936.1"/>
    <property type="molecule type" value="Genomic_DNA"/>
</dbReference>
<evidence type="ECO:0000313" key="1">
    <source>
        <dbReference type="EMBL" id="ASV87936.1"/>
    </source>
</evidence>
<organism evidence="1 2">
    <name type="scientific">Ochrobactrum quorumnocens</name>
    <dbReference type="NCBI Taxonomy" id="271865"/>
    <lineage>
        <taxon>Bacteria</taxon>
        <taxon>Pseudomonadati</taxon>
        <taxon>Pseudomonadota</taxon>
        <taxon>Alphaproteobacteria</taxon>
        <taxon>Hyphomicrobiales</taxon>
        <taxon>Brucellaceae</taxon>
        <taxon>Brucella/Ochrobactrum group</taxon>
        <taxon>Ochrobactrum</taxon>
    </lineage>
</organism>
<protein>
    <submittedName>
        <fullName evidence="1">Uncharacterized protein</fullName>
    </submittedName>
</protein>
<dbReference type="AlphaFoldDB" id="A0A248UMS9"/>
<dbReference type="KEGG" id="och:CES85_3064"/>